<protein>
    <submittedName>
        <fullName evidence="1">Uncharacterized protein</fullName>
    </submittedName>
</protein>
<sequence length="100" mass="10676">MGYSEVDQLAINTIRLLAVCSLPSPITFPRTTLCIFQVFFSPLILAAVPELEAADMHPTSSATAKLNLSNTLTTHDLTCSAETTATDVLTYESVLTVCPG</sequence>
<name>A0ABR4GLL3_9EURO</name>
<evidence type="ECO:0000313" key="1">
    <source>
        <dbReference type="EMBL" id="KAL2799847.1"/>
    </source>
</evidence>
<keyword evidence="2" id="KW-1185">Reference proteome</keyword>
<gene>
    <name evidence="1" type="ORF">BJX66DRAFT_292816</name>
</gene>
<accession>A0ABR4GLL3</accession>
<organism evidence="1 2">
    <name type="scientific">Aspergillus keveii</name>
    <dbReference type="NCBI Taxonomy" id="714993"/>
    <lineage>
        <taxon>Eukaryota</taxon>
        <taxon>Fungi</taxon>
        <taxon>Dikarya</taxon>
        <taxon>Ascomycota</taxon>
        <taxon>Pezizomycotina</taxon>
        <taxon>Eurotiomycetes</taxon>
        <taxon>Eurotiomycetidae</taxon>
        <taxon>Eurotiales</taxon>
        <taxon>Aspergillaceae</taxon>
        <taxon>Aspergillus</taxon>
        <taxon>Aspergillus subgen. Nidulantes</taxon>
    </lineage>
</organism>
<comment type="caution">
    <text evidence="1">The sequence shown here is derived from an EMBL/GenBank/DDBJ whole genome shotgun (WGS) entry which is preliminary data.</text>
</comment>
<evidence type="ECO:0000313" key="2">
    <source>
        <dbReference type="Proteomes" id="UP001610563"/>
    </source>
</evidence>
<reference evidence="1 2" key="1">
    <citation type="submission" date="2024-07" db="EMBL/GenBank/DDBJ databases">
        <title>Section-level genome sequencing and comparative genomics of Aspergillus sections Usti and Cavernicolus.</title>
        <authorList>
            <consortium name="Lawrence Berkeley National Laboratory"/>
            <person name="Nybo J.L."/>
            <person name="Vesth T.C."/>
            <person name="Theobald S."/>
            <person name="Frisvad J.C."/>
            <person name="Larsen T.O."/>
            <person name="Kjaerboelling I."/>
            <person name="Rothschild-Mancinelli K."/>
            <person name="Lyhne E.K."/>
            <person name="Kogle M.E."/>
            <person name="Barry K."/>
            <person name="Clum A."/>
            <person name="Na H."/>
            <person name="Ledsgaard L."/>
            <person name="Lin J."/>
            <person name="Lipzen A."/>
            <person name="Kuo A."/>
            <person name="Riley R."/>
            <person name="Mondo S."/>
            <person name="Labutti K."/>
            <person name="Haridas S."/>
            <person name="Pangalinan J."/>
            <person name="Salamov A.A."/>
            <person name="Simmons B.A."/>
            <person name="Magnuson J.K."/>
            <person name="Chen J."/>
            <person name="Drula E."/>
            <person name="Henrissat B."/>
            <person name="Wiebenga A."/>
            <person name="Lubbers R.J."/>
            <person name="Gomes A.C."/>
            <person name="Makela M.R."/>
            <person name="Stajich J."/>
            <person name="Grigoriev I.V."/>
            <person name="Mortensen U.H."/>
            <person name="De Vries R.P."/>
            <person name="Baker S.E."/>
            <person name="Andersen M.R."/>
        </authorList>
    </citation>
    <scope>NUCLEOTIDE SEQUENCE [LARGE SCALE GENOMIC DNA]</scope>
    <source>
        <strain evidence="1 2">CBS 209.92</strain>
    </source>
</reference>
<dbReference type="EMBL" id="JBFTWV010000006">
    <property type="protein sequence ID" value="KAL2799847.1"/>
    <property type="molecule type" value="Genomic_DNA"/>
</dbReference>
<dbReference type="Proteomes" id="UP001610563">
    <property type="component" value="Unassembled WGS sequence"/>
</dbReference>
<proteinExistence type="predicted"/>